<organism evidence="2 3">
    <name type="scientific">Setaria viridis</name>
    <name type="common">Green bristlegrass</name>
    <name type="synonym">Setaria italica subsp. viridis</name>
    <dbReference type="NCBI Taxonomy" id="4556"/>
    <lineage>
        <taxon>Eukaryota</taxon>
        <taxon>Viridiplantae</taxon>
        <taxon>Streptophyta</taxon>
        <taxon>Embryophyta</taxon>
        <taxon>Tracheophyta</taxon>
        <taxon>Spermatophyta</taxon>
        <taxon>Magnoliopsida</taxon>
        <taxon>Liliopsida</taxon>
        <taxon>Poales</taxon>
        <taxon>Poaceae</taxon>
        <taxon>PACMAD clade</taxon>
        <taxon>Panicoideae</taxon>
        <taxon>Panicodae</taxon>
        <taxon>Paniceae</taxon>
        <taxon>Cenchrinae</taxon>
        <taxon>Setaria</taxon>
    </lineage>
</organism>
<dbReference type="AlphaFoldDB" id="A0A4U6U4Y3"/>
<dbReference type="Gramene" id="TKW09982">
    <property type="protein sequence ID" value="TKW09982"/>
    <property type="gene ID" value="SEVIR_6G121000v2"/>
</dbReference>
<name>A0A4U6U4Y3_SETVI</name>
<dbReference type="EMBL" id="CM016557">
    <property type="protein sequence ID" value="TKW09982.1"/>
    <property type="molecule type" value="Genomic_DNA"/>
</dbReference>
<feature type="compositionally biased region" description="Basic and acidic residues" evidence="1">
    <location>
        <begin position="37"/>
        <end position="48"/>
    </location>
</feature>
<gene>
    <name evidence="2" type="ORF">SEVIR_6G121000v2</name>
</gene>
<dbReference type="Proteomes" id="UP000298652">
    <property type="component" value="Chromosome 6"/>
</dbReference>
<dbReference type="OMA" id="MSENHNY"/>
<reference evidence="2" key="1">
    <citation type="submission" date="2019-03" db="EMBL/GenBank/DDBJ databases">
        <title>WGS assembly of Setaria viridis.</title>
        <authorList>
            <person name="Huang P."/>
            <person name="Jenkins J."/>
            <person name="Grimwood J."/>
            <person name="Barry K."/>
            <person name="Healey A."/>
            <person name="Mamidi S."/>
            <person name="Sreedasyam A."/>
            <person name="Shu S."/>
            <person name="Feldman M."/>
            <person name="Wu J."/>
            <person name="Yu Y."/>
            <person name="Chen C."/>
            <person name="Johnson J."/>
            <person name="Rokhsar D."/>
            <person name="Baxter I."/>
            <person name="Schmutz J."/>
            <person name="Brutnell T."/>
            <person name="Kellogg E."/>
        </authorList>
    </citation>
    <scope>NUCLEOTIDE SEQUENCE [LARGE SCALE GENOMIC DNA]</scope>
</reference>
<keyword evidence="3" id="KW-1185">Reference proteome</keyword>
<sequence>MAGERKKPTAAEKGKAIMVEEKKRDKAFEAAVNAAHAAERRRPRELVIHEPPATAAESPAGLRRSERNRTASTGMDARGTPGSRKRARDDVVVPPTAPPPPPIVDGDDYRGLLSKALSSVVTVASDMSVGSSTATAYRTGLILVDEENYTLVLTIDKHHAHGLDDKIIVYFGGEKYQTEAYVLSRIVENDLAILIVQTDKRHEVVKLSCDPLSYEVIFTVCATSGTKLNDKANAPLVKELNGSLGIYKGTVGTPCCDALDACYEHIVGSEKYFQFGLSLHDDIITLKNIDAERHTAEKAVSAPVFRLNGEAAGLLFSEGGWTDSKIGLLAKSIILCMKKFFGSEWEENLKDEAEDWLIRRQKKLQELTV</sequence>
<evidence type="ECO:0000313" key="2">
    <source>
        <dbReference type="EMBL" id="TKW09982.1"/>
    </source>
</evidence>
<evidence type="ECO:0000256" key="1">
    <source>
        <dbReference type="SAM" id="MobiDB-lite"/>
    </source>
</evidence>
<proteinExistence type="predicted"/>
<protein>
    <submittedName>
        <fullName evidence="2">Uncharacterized protein</fullName>
    </submittedName>
</protein>
<feature type="region of interest" description="Disordered" evidence="1">
    <location>
        <begin position="32"/>
        <end position="107"/>
    </location>
</feature>
<accession>A0A4U6U4Y3</accession>
<evidence type="ECO:0000313" key="3">
    <source>
        <dbReference type="Proteomes" id="UP000298652"/>
    </source>
</evidence>